<dbReference type="InterPro" id="IPR006598">
    <property type="entry name" value="CAP10"/>
</dbReference>
<feature type="domain" description="Glycosyl transferase CAP10" evidence="2">
    <location>
        <begin position="165"/>
        <end position="414"/>
    </location>
</feature>
<keyword evidence="4" id="KW-1185">Reference proteome</keyword>
<dbReference type="Proteomes" id="UP001159364">
    <property type="component" value="Linkage Group LG02"/>
</dbReference>
<evidence type="ECO:0000313" key="4">
    <source>
        <dbReference type="Proteomes" id="UP001159364"/>
    </source>
</evidence>
<evidence type="ECO:0000256" key="1">
    <source>
        <dbReference type="SAM" id="SignalP"/>
    </source>
</evidence>
<evidence type="ECO:0000259" key="2">
    <source>
        <dbReference type="SMART" id="SM00672"/>
    </source>
</evidence>
<dbReference type="AlphaFoldDB" id="A0AAV8TXZ9"/>
<evidence type="ECO:0000313" key="3">
    <source>
        <dbReference type="EMBL" id="KAJ8771421.1"/>
    </source>
</evidence>
<comment type="caution">
    <text evidence="3">The sequence shown here is derived from an EMBL/GenBank/DDBJ whole genome shotgun (WGS) entry which is preliminary data.</text>
</comment>
<organism evidence="3 4">
    <name type="scientific">Erythroxylum novogranatense</name>
    <dbReference type="NCBI Taxonomy" id="1862640"/>
    <lineage>
        <taxon>Eukaryota</taxon>
        <taxon>Viridiplantae</taxon>
        <taxon>Streptophyta</taxon>
        <taxon>Embryophyta</taxon>
        <taxon>Tracheophyta</taxon>
        <taxon>Spermatophyta</taxon>
        <taxon>Magnoliopsida</taxon>
        <taxon>eudicotyledons</taxon>
        <taxon>Gunneridae</taxon>
        <taxon>Pentapetalae</taxon>
        <taxon>rosids</taxon>
        <taxon>fabids</taxon>
        <taxon>Malpighiales</taxon>
        <taxon>Erythroxylaceae</taxon>
        <taxon>Erythroxylum</taxon>
    </lineage>
</organism>
<dbReference type="InterPro" id="IPR051091">
    <property type="entry name" value="O-Glucosyltr/Glycosyltrsf_90"/>
</dbReference>
<name>A0AAV8TXZ9_9ROSI</name>
<feature type="chain" id="PRO_5043462745" description="Glycosyl transferase CAP10 domain-containing protein" evidence="1">
    <location>
        <begin position="17"/>
        <end position="499"/>
    </location>
</feature>
<dbReference type="EMBL" id="JAIWQS010000002">
    <property type="protein sequence ID" value="KAJ8771421.1"/>
    <property type="molecule type" value="Genomic_DNA"/>
</dbReference>
<dbReference type="SMART" id="SM00672">
    <property type="entry name" value="CAP10"/>
    <property type="match status" value="1"/>
</dbReference>
<protein>
    <recommendedName>
        <fullName evidence="2">Glycosyl transferase CAP10 domain-containing protein</fullName>
    </recommendedName>
</protein>
<proteinExistence type="predicted"/>
<reference evidence="3 4" key="1">
    <citation type="submission" date="2021-09" db="EMBL/GenBank/DDBJ databases">
        <title>Genomic insights and catalytic innovation underlie evolution of tropane alkaloids biosynthesis.</title>
        <authorList>
            <person name="Wang Y.-J."/>
            <person name="Tian T."/>
            <person name="Huang J.-P."/>
            <person name="Huang S.-X."/>
        </authorList>
    </citation>
    <scope>NUCLEOTIDE SEQUENCE [LARGE SCALE GENOMIC DNA]</scope>
    <source>
        <strain evidence="3">KIB-2018</strain>
        <tissue evidence="3">Leaf</tissue>
    </source>
</reference>
<feature type="signal peptide" evidence="1">
    <location>
        <begin position="1"/>
        <end position="16"/>
    </location>
</feature>
<dbReference type="PANTHER" id="PTHR12203:SF99">
    <property type="entry name" value="OS04G0534100 PROTEIN"/>
    <property type="match status" value="1"/>
</dbReference>
<dbReference type="PANTHER" id="PTHR12203">
    <property type="entry name" value="KDEL LYS-ASP-GLU-LEU CONTAINING - RELATED"/>
    <property type="match status" value="1"/>
</dbReference>
<sequence length="499" mass="59143">MYLLFSPFLFLPSSLFLKLNLKSLWIAQKLNWFLQVVGRSWRKPIRNSKRLRNRFEYQTINCTAFNIGRKCPITNSTTFMDDSDTDSQPPPTCPEYFRWIHEDLRPWSNTGITREMLERANRTAHFRLVILNGRVYMEKFHRAFQSRDVFSRWGILQLMRRYPGKLPDLELMFDCEDRPFIKTSEFSGPDAPSPPPLFKYCRDSDTLDIVFPDWSFWGWPEVNLPPWEPLLKSFKEANKWIKWSKREPYAYWKGNPYVSGMRMELLTCNVSKDQDWNARIYAQNWDREAAQKFKDSNLTKQCTHRYKIYIEGIGWSVSQKYILACDSPTLLVKPQFYDFFSRSLIPMEHYWPINQNDKCRSIKFAVDWGNSHEQKAQAIGKAGSRFIQHDLNMDYVYDYMFHLLSEYSKLLTFKPTLPPNARELCPEKIFCKVEGVAKSFITESMVKSPAERRPCTLLPPYDPPSILKSAKRKESTISKVETLERQYWYNNNKSKNSKD</sequence>
<dbReference type="Pfam" id="PF05686">
    <property type="entry name" value="Glyco_transf_90"/>
    <property type="match status" value="1"/>
</dbReference>
<accession>A0AAV8TXZ9</accession>
<keyword evidence="1" id="KW-0732">Signal</keyword>
<gene>
    <name evidence="3" type="ORF">K2173_026598</name>
</gene>